<feature type="region of interest" description="Disordered" evidence="6">
    <location>
        <begin position="127"/>
        <end position="159"/>
    </location>
</feature>
<evidence type="ECO:0000259" key="7">
    <source>
        <dbReference type="PROSITE" id="PS50811"/>
    </source>
</evidence>
<organism evidence="8 9">
    <name type="scientific">Capsicum baccatum</name>
    <name type="common">Peruvian pepper</name>
    <dbReference type="NCBI Taxonomy" id="33114"/>
    <lineage>
        <taxon>Eukaryota</taxon>
        <taxon>Viridiplantae</taxon>
        <taxon>Streptophyta</taxon>
        <taxon>Embryophyta</taxon>
        <taxon>Tracheophyta</taxon>
        <taxon>Spermatophyta</taxon>
        <taxon>Magnoliopsida</taxon>
        <taxon>eudicotyledons</taxon>
        <taxon>Gunneridae</taxon>
        <taxon>Pentapetalae</taxon>
        <taxon>asterids</taxon>
        <taxon>lamiids</taxon>
        <taxon>Solanales</taxon>
        <taxon>Solanaceae</taxon>
        <taxon>Solanoideae</taxon>
        <taxon>Capsiceae</taxon>
        <taxon>Capsicum</taxon>
    </lineage>
</organism>
<dbReference type="PANTHER" id="PTHR31221">
    <property type="entry name" value="WRKY TRANSCRIPTION FACTOR PROTEIN 1-RELATED"/>
    <property type="match status" value="1"/>
</dbReference>
<comment type="caution">
    <text evidence="8">The sequence shown here is derived from an EMBL/GenBank/DDBJ whole genome shotgun (WGS) entry which is preliminary data.</text>
</comment>
<evidence type="ECO:0000256" key="6">
    <source>
        <dbReference type="SAM" id="MobiDB-lite"/>
    </source>
</evidence>
<reference evidence="8 9" key="1">
    <citation type="journal article" date="2017" name="Genome Biol.">
        <title>New reference genome sequences of hot pepper reveal the massive evolution of plant disease-resistance genes by retroduplication.</title>
        <authorList>
            <person name="Kim S."/>
            <person name="Park J."/>
            <person name="Yeom S.I."/>
            <person name="Kim Y.M."/>
            <person name="Seo E."/>
            <person name="Kim K.T."/>
            <person name="Kim M.S."/>
            <person name="Lee J.M."/>
            <person name="Cheong K."/>
            <person name="Shin H.S."/>
            <person name="Kim S.B."/>
            <person name="Han K."/>
            <person name="Lee J."/>
            <person name="Park M."/>
            <person name="Lee H.A."/>
            <person name="Lee H.Y."/>
            <person name="Lee Y."/>
            <person name="Oh S."/>
            <person name="Lee J.H."/>
            <person name="Choi E."/>
            <person name="Choi E."/>
            <person name="Lee S.E."/>
            <person name="Jeon J."/>
            <person name="Kim H."/>
            <person name="Choi G."/>
            <person name="Song H."/>
            <person name="Lee J."/>
            <person name="Lee S.C."/>
            <person name="Kwon J.K."/>
            <person name="Lee H.Y."/>
            <person name="Koo N."/>
            <person name="Hong Y."/>
            <person name="Kim R.W."/>
            <person name="Kang W.H."/>
            <person name="Huh J.H."/>
            <person name="Kang B.C."/>
            <person name="Yang T.J."/>
            <person name="Lee Y.H."/>
            <person name="Bennetzen J.L."/>
            <person name="Choi D."/>
        </authorList>
    </citation>
    <scope>NUCLEOTIDE SEQUENCE [LARGE SCALE GENOMIC DNA]</scope>
    <source>
        <strain evidence="9">cv. PBC81</strain>
    </source>
</reference>
<dbReference type="FunFam" id="2.20.25.80:FF:000003">
    <property type="entry name" value="WRKY transcription factor 57"/>
    <property type="match status" value="1"/>
</dbReference>
<dbReference type="OrthoDB" id="1302720at2759"/>
<dbReference type="SUPFAM" id="SSF118290">
    <property type="entry name" value="WRKY DNA-binding domain"/>
    <property type="match status" value="1"/>
</dbReference>
<evidence type="ECO:0000256" key="3">
    <source>
        <dbReference type="ARBA" id="ARBA00023125"/>
    </source>
</evidence>
<dbReference type="SMART" id="SM00774">
    <property type="entry name" value="WRKY"/>
    <property type="match status" value="1"/>
</dbReference>
<accession>A0A2G2WTU2</accession>
<reference evidence="9" key="2">
    <citation type="journal article" date="2017" name="J. Anim. Genet.">
        <title>Multiple reference genome sequences of hot pepper reveal the massive evolution of plant disease resistance genes by retroduplication.</title>
        <authorList>
            <person name="Kim S."/>
            <person name="Park J."/>
            <person name="Yeom S.-I."/>
            <person name="Kim Y.-M."/>
            <person name="Seo E."/>
            <person name="Kim K.-T."/>
            <person name="Kim M.-S."/>
            <person name="Lee J.M."/>
            <person name="Cheong K."/>
            <person name="Shin H.-S."/>
            <person name="Kim S.-B."/>
            <person name="Han K."/>
            <person name="Lee J."/>
            <person name="Park M."/>
            <person name="Lee H.-A."/>
            <person name="Lee H.-Y."/>
            <person name="Lee Y."/>
            <person name="Oh S."/>
            <person name="Lee J.H."/>
            <person name="Choi E."/>
            <person name="Choi E."/>
            <person name="Lee S.E."/>
            <person name="Jeon J."/>
            <person name="Kim H."/>
            <person name="Choi G."/>
            <person name="Song H."/>
            <person name="Lee J."/>
            <person name="Lee S.-C."/>
            <person name="Kwon J.-K."/>
            <person name="Lee H.-Y."/>
            <person name="Koo N."/>
            <person name="Hong Y."/>
            <person name="Kim R.W."/>
            <person name="Kang W.-H."/>
            <person name="Huh J.H."/>
            <person name="Kang B.-C."/>
            <person name="Yang T.-J."/>
            <person name="Lee Y.-H."/>
            <person name="Bennetzen J.L."/>
            <person name="Choi D."/>
        </authorList>
    </citation>
    <scope>NUCLEOTIDE SEQUENCE [LARGE SCALE GENOMIC DNA]</scope>
    <source>
        <strain evidence="9">cv. PBC81</strain>
    </source>
</reference>
<dbReference type="GO" id="GO:0043565">
    <property type="term" value="F:sequence-specific DNA binding"/>
    <property type="evidence" value="ECO:0007669"/>
    <property type="project" value="InterPro"/>
</dbReference>
<evidence type="ECO:0000256" key="4">
    <source>
        <dbReference type="ARBA" id="ARBA00023163"/>
    </source>
</evidence>
<evidence type="ECO:0000313" key="9">
    <source>
        <dbReference type="Proteomes" id="UP000224567"/>
    </source>
</evidence>
<protein>
    <submittedName>
        <fullName evidence="8">WRKY transcription factor 23</fullName>
    </submittedName>
</protein>
<dbReference type="Gene3D" id="2.20.25.80">
    <property type="entry name" value="WRKY domain"/>
    <property type="match status" value="1"/>
</dbReference>
<keyword evidence="3" id="KW-0238">DNA-binding</keyword>
<evidence type="ECO:0000256" key="1">
    <source>
        <dbReference type="ARBA" id="ARBA00004123"/>
    </source>
</evidence>
<keyword evidence="5" id="KW-0539">Nucleus</keyword>
<dbReference type="PANTHER" id="PTHR31221:SF378">
    <property type="entry name" value="WRKY TRANSCRIPTION FACTOR 23-RELATED"/>
    <property type="match status" value="1"/>
</dbReference>
<feature type="domain" description="WRKY" evidence="7">
    <location>
        <begin position="166"/>
        <end position="231"/>
    </location>
</feature>
<name>A0A2G2WTU2_CAPBA</name>
<keyword evidence="2" id="KW-0805">Transcription regulation</keyword>
<dbReference type="PROSITE" id="PS50811">
    <property type="entry name" value="WRKY"/>
    <property type="match status" value="1"/>
</dbReference>
<comment type="subcellular location">
    <subcellularLocation>
        <location evidence="1">Nucleus</location>
    </subcellularLocation>
</comment>
<feature type="compositionally biased region" description="Basic residues" evidence="6">
    <location>
        <begin position="143"/>
        <end position="153"/>
    </location>
</feature>
<keyword evidence="9" id="KW-1185">Reference proteome</keyword>
<dbReference type="EMBL" id="MLFT02000005">
    <property type="protein sequence ID" value="PHT48676.1"/>
    <property type="molecule type" value="Genomic_DNA"/>
</dbReference>
<keyword evidence="4" id="KW-0804">Transcription</keyword>
<dbReference type="InterPro" id="IPR003657">
    <property type="entry name" value="WRKY_dom"/>
</dbReference>
<evidence type="ECO:0000256" key="2">
    <source>
        <dbReference type="ARBA" id="ARBA00023015"/>
    </source>
</evidence>
<dbReference type="InterPro" id="IPR036576">
    <property type="entry name" value="WRKY_dom_sf"/>
</dbReference>
<dbReference type="Proteomes" id="UP000224567">
    <property type="component" value="Unassembled WGS sequence"/>
</dbReference>
<dbReference type="InterPro" id="IPR044810">
    <property type="entry name" value="WRKY_plant"/>
</dbReference>
<dbReference type="GO" id="GO:0003700">
    <property type="term" value="F:DNA-binding transcription factor activity"/>
    <property type="evidence" value="ECO:0007669"/>
    <property type="project" value="InterPro"/>
</dbReference>
<sequence length="327" mass="37157">MEKESNLQSEYSIEDGNGNLSTFVLNNPNMMSNNFDIEKDYSLTFLLENMFGGTHVDHQDYDFITTTTSNSIFDLPMLPPHQPIITTSTVQDSTISDQLINAPVTPNVSSISSTSTELLADDYQQEKKVNQQDGEQDQDKYKKQLKPKRKNQKGKREPRFAFMTKSEIDHLDDGYKWRKYGQKAVKNSPFPRSYYRCTTTSCGVKKRVERSIQDTSIVVTTYEGTHTHPCPVMPRGYAGVHPVTINYGVSIGAGDSGGRTYYGDSSLFSTNNLLQERRFWSPSSSLDEDHGLPQDMISSCMGRDLIDNYDFSYCERFKDFAAYSRDL</sequence>
<dbReference type="Pfam" id="PF03106">
    <property type="entry name" value="WRKY"/>
    <property type="match status" value="1"/>
</dbReference>
<dbReference type="GO" id="GO:0005634">
    <property type="term" value="C:nucleus"/>
    <property type="evidence" value="ECO:0007669"/>
    <property type="project" value="UniProtKB-SubCell"/>
</dbReference>
<evidence type="ECO:0000313" key="8">
    <source>
        <dbReference type="EMBL" id="PHT48676.1"/>
    </source>
</evidence>
<dbReference type="AlphaFoldDB" id="A0A2G2WTU2"/>
<proteinExistence type="predicted"/>
<gene>
    <name evidence="8" type="ORF">CQW23_12884</name>
</gene>
<evidence type="ECO:0000256" key="5">
    <source>
        <dbReference type="ARBA" id="ARBA00023242"/>
    </source>
</evidence>